<dbReference type="Gene3D" id="3.40.50.80">
    <property type="entry name" value="Nucleotide-binding domain of ferredoxin-NADP reductase (FNR) module"/>
    <property type="match status" value="1"/>
</dbReference>
<comment type="caution">
    <text evidence="7">The sequence shown here is derived from an EMBL/GenBank/DDBJ whole genome shotgun (WGS) entry which is preliminary data.</text>
</comment>
<dbReference type="EC" id="1.18.1.2" evidence="2"/>
<dbReference type="STRING" id="314278.NB231_00215"/>
<dbReference type="CDD" id="cd06195">
    <property type="entry name" value="FNR1"/>
    <property type="match status" value="1"/>
</dbReference>
<dbReference type="InterPro" id="IPR001433">
    <property type="entry name" value="OxRdtase_FAD/NAD-bd"/>
</dbReference>
<dbReference type="AlphaFoldDB" id="A4BTK6"/>
<protein>
    <recommendedName>
        <fullName evidence="2">ferredoxin--NADP(+) reductase</fullName>
        <ecNumber evidence="2">1.18.1.2</ecNumber>
    </recommendedName>
</protein>
<comment type="similarity">
    <text evidence="1">Belongs to the ferredoxin--NADP reductase type 1 family.</text>
</comment>
<dbReference type="PRINTS" id="PR00371">
    <property type="entry name" value="FPNCR"/>
</dbReference>
<dbReference type="PANTHER" id="PTHR47354:SF5">
    <property type="entry name" value="PROTEIN RFBI"/>
    <property type="match status" value="1"/>
</dbReference>
<dbReference type="InterPro" id="IPR001709">
    <property type="entry name" value="Flavoprot_Pyr_Nucl_cyt_Rdtase"/>
</dbReference>
<comment type="cofactor">
    <cofactor evidence="4">
        <name>[2Fe-2S] cluster</name>
        <dbReference type="ChEBI" id="CHEBI:190135"/>
    </cofactor>
</comment>
<dbReference type="SUPFAM" id="SSF52343">
    <property type="entry name" value="Ferredoxin reductase-like, C-terminal NADP-linked domain"/>
    <property type="match status" value="1"/>
</dbReference>
<evidence type="ECO:0000256" key="4">
    <source>
        <dbReference type="ARBA" id="ARBA00034078"/>
    </source>
</evidence>
<feature type="domain" description="FAD-binding FR-type" evidence="6">
    <location>
        <begin position="3"/>
        <end position="106"/>
    </location>
</feature>
<dbReference type="eggNOG" id="COG1018">
    <property type="taxonomic scope" value="Bacteria"/>
</dbReference>
<dbReference type="InterPro" id="IPR008333">
    <property type="entry name" value="Cbr1-like_FAD-bd_dom"/>
</dbReference>
<proteinExistence type="inferred from homology"/>
<dbReference type="InterPro" id="IPR017938">
    <property type="entry name" value="Riboflavin_synthase-like_b-brl"/>
</dbReference>
<dbReference type="PANTHER" id="PTHR47354">
    <property type="entry name" value="NADH OXIDOREDUCTASE HCR"/>
    <property type="match status" value="1"/>
</dbReference>
<evidence type="ECO:0000256" key="3">
    <source>
        <dbReference type="ARBA" id="ARBA00022741"/>
    </source>
</evidence>
<dbReference type="PRINTS" id="PR00410">
    <property type="entry name" value="PHEHYDRXLASE"/>
</dbReference>
<dbReference type="GO" id="GO:0004324">
    <property type="term" value="F:ferredoxin-NADP+ reductase activity"/>
    <property type="evidence" value="ECO:0007669"/>
    <property type="project" value="UniProtKB-EC"/>
</dbReference>
<reference evidence="7 8" key="1">
    <citation type="submission" date="2006-02" db="EMBL/GenBank/DDBJ databases">
        <authorList>
            <person name="Waterbury J."/>
            <person name="Ferriera S."/>
            <person name="Johnson J."/>
            <person name="Kravitz S."/>
            <person name="Halpern A."/>
            <person name="Remington K."/>
            <person name="Beeson K."/>
            <person name="Tran B."/>
            <person name="Rogers Y.-H."/>
            <person name="Friedman R."/>
            <person name="Venter J.C."/>
        </authorList>
    </citation>
    <scope>NUCLEOTIDE SEQUENCE [LARGE SCALE GENOMIC DNA]</scope>
    <source>
        <strain evidence="7 8">Nb-231</strain>
    </source>
</reference>
<dbReference type="PROSITE" id="PS51384">
    <property type="entry name" value="FAD_FR"/>
    <property type="match status" value="1"/>
</dbReference>
<keyword evidence="3" id="KW-0547">Nucleotide-binding</keyword>
<gene>
    <name evidence="7" type="ORF">NB231_00215</name>
</gene>
<dbReference type="InterPro" id="IPR039261">
    <property type="entry name" value="FNR_nucleotide-bd"/>
</dbReference>
<comment type="catalytic activity">
    <reaction evidence="5">
        <text>2 reduced [2Fe-2S]-[ferredoxin] + NADP(+) + H(+) = 2 oxidized [2Fe-2S]-[ferredoxin] + NADPH</text>
        <dbReference type="Rhea" id="RHEA:20125"/>
        <dbReference type="Rhea" id="RHEA-COMP:10000"/>
        <dbReference type="Rhea" id="RHEA-COMP:10001"/>
        <dbReference type="ChEBI" id="CHEBI:15378"/>
        <dbReference type="ChEBI" id="CHEBI:33737"/>
        <dbReference type="ChEBI" id="CHEBI:33738"/>
        <dbReference type="ChEBI" id="CHEBI:57783"/>
        <dbReference type="ChEBI" id="CHEBI:58349"/>
        <dbReference type="EC" id="1.18.1.2"/>
    </reaction>
</comment>
<dbReference type="Proteomes" id="UP000003374">
    <property type="component" value="Unassembled WGS sequence"/>
</dbReference>
<evidence type="ECO:0000313" key="8">
    <source>
        <dbReference type="Proteomes" id="UP000003374"/>
    </source>
</evidence>
<evidence type="ECO:0000256" key="1">
    <source>
        <dbReference type="ARBA" id="ARBA00008312"/>
    </source>
</evidence>
<dbReference type="GO" id="GO:0000166">
    <property type="term" value="F:nucleotide binding"/>
    <property type="evidence" value="ECO:0007669"/>
    <property type="project" value="UniProtKB-KW"/>
</dbReference>
<dbReference type="InterPro" id="IPR017927">
    <property type="entry name" value="FAD-bd_FR_type"/>
</dbReference>
<dbReference type="HOGENOM" id="CLU_003827_7_3_6"/>
<dbReference type="OrthoDB" id="9784483at2"/>
<dbReference type="Gene3D" id="2.40.30.10">
    <property type="entry name" value="Translation factors"/>
    <property type="match status" value="1"/>
</dbReference>
<evidence type="ECO:0000256" key="2">
    <source>
        <dbReference type="ARBA" id="ARBA00013223"/>
    </source>
</evidence>
<evidence type="ECO:0000259" key="6">
    <source>
        <dbReference type="PROSITE" id="PS51384"/>
    </source>
</evidence>
<dbReference type="Pfam" id="PF00970">
    <property type="entry name" value="FAD_binding_6"/>
    <property type="match status" value="1"/>
</dbReference>
<evidence type="ECO:0000256" key="5">
    <source>
        <dbReference type="ARBA" id="ARBA00047776"/>
    </source>
</evidence>
<dbReference type="Pfam" id="PF00175">
    <property type="entry name" value="NAD_binding_1"/>
    <property type="match status" value="1"/>
</dbReference>
<dbReference type="RefSeq" id="WP_004998586.1">
    <property type="nucleotide sequence ID" value="NZ_CH672427.1"/>
</dbReference>
<evidence type="ECO:0000313" key="7">
    <source>
        <dbReference type="EMBL" id="EAR20962.1"/>
    </source>
</evidence>
<dbReference type="InterPro" id="IPR033892">
    <property type="entry name" value="FNR_bac"/>
</dbReference>
<dbReference type="EMBL" id="AAOF01000014">
    <property type="protein sequence ID" value="EAR20962.1"/>
    <property type="molecule type" value="Genomic_DNA"/>
</dbReference>
<organism evidence="7 8">
    <name type="scientific">Nitrococcus mobilis Nb-231</name>
    <dbReference type="NCBI Taxonomy" id="314278"/>
    <lineage>
        <taxon>Bacteria</taxon>
        <taxon>Pseudomonadati</taxon>
        <taxon>Pseudomonadota</taxon>
        <taxon>Gammaproteobacteria</taxon>
        <taxon>Chromatiales</taxon>
        <taxon>Ectothiorhodospiraceae</taxon>
        <taxon>Nitrococcus</taxon>
    </lineage>
</organism>
<sequence length="245" mass="27688">MAQKQFQLVLQAARMITPRVRELTFVREDRSPLDYTPGQFITLFIESGGERLRRSYSIASIPGSESEEIRIAATYVEGGRATARLFKIEPGERIQAMGPFGRLVLREDPPGRYLLVATGTGVTPYRAMLPELERRIDLEGFHVELLLGVRGPEELIYGDEFTAFASQCNAFTFRACYSREQPERAGEFEHSGYVQGILPNMALNPERDIVYLCGNPTMIDEATAFLTENGFSMRNVRREKYVSSN</sequence>
<keyword evidence="8" id="KW-1185">Reference proteome</keyword>
<dbReference type="InterPro" id="IPR050415">
    <property type="entry name" value="MRET"/>
</dbReference>
<name>A4BTK6_9GAMM</name>
<accession>A4BTK6</accession>
<dbReference type="SUPFAM" id="SSF63380">
    <property type="entry name" value="Riboflavin synthase domain-like"/>
    <property type="match status" value="1"/>
</dbReference>